<evidence type="ECO:0000256" key="3">
    <source>
        <dbReference type="ARBA" id="ARBA00022692"/>
    </source>
</evidence>
<keyword evidence="4 6" id="KW-1133">Transmembrane helix</keyword>
<organism evidence="8 9">
    <name type="scientific">Granulosicoccus antarcticus IMCC3135</name>
    <dbReference type="NCBI Taxonomy" id="1192854"/>
    <lineage>
        <taxon>Bacteria</taxon>
        <taxon>Pseudomonadati</taxon>
        <taxon>Pseudomonadota</taxon>
        <taxon>Gammaproteobacteria</taxon>
        <taxon>Chromatiales</taxon>
        <taxon>Granulosicoccaceae</taxon>
        <taxon>Granulosicoccus</taxon>
    </lineage>
</organism>
<evidence type="ECO:0000256" key="2">
    <source>
        <dbReference type="ARBA" id="ARBA00022475"/>
    </source>
</evidence>
<keyword evidence="9" id="KW-1185">Reference proteome</keyword>
<evidence type="ECO:0000256" key="1">
    <source>
        <dbReference type="ARBA" id="ARBA00004651"/>
    </source>
</evidence>
<proteinExistence type="inferred from homology"/>
<comment type="similarity">
    <text evidence="6">Belongs to the TVP38/TMEM64 family.</text>
</comment>
<evidence type="ECO:0000259" key="7">
    <source>
        <dbReference type="Pfam" id="PF09335"/>
    </source>
</evidence>
<feature type="transmembrane region" description="Helical" evidence="6">
    <location>
        <begin position="53"/>
        <end position="77"/>
    </location>
</feature>
<feature type="transmembrane region" description="Helical" evidence="6">
    <location>
        <begin position="12"/>
        <end position="32"/>
    </location>
</feature>
<dbReference type="OrthoDB" id="9800167at2"/>
<evidence type="ECO:0000313" key="9">
    <source>
        <dbReference type="Proteomes" id="UP000250079"/>
    </source>
</evidence>
<protein>
    <recommendedName>
        <fullName evidence="6">TVP38/TMEM64 family membrane protein</fullName>
    </recommendedName>
</protein>
<dbReference type="KEGG" id="gai:IMCC3135_30260"/>
<dbReference type="InterPro" id="IPR015414">
    <property type="entry name" value="TMEM64"/>
</dbReference>
<keyword evidence="3 6" id="KW-0812">Transmembrane</keyword>
<comment type="subcellular location">
    <subcellularLocation>
        <location evidence="1 6">Cell membrane</location>
        <topology evidence="1 6">Multi-pass membrane protein</topology>
    </subcellularLocation>
</comment>
<dbReference type="GO" id="GO:0005886">
    <property type="term" value="C:plasma membrane"/>
    <property type="evidence" value="ECO:0007669"/>
    <property type="project" value="UniProtKB-SubCell"/>
</dbReference>
<sequence length="239" mass="25635">MAMNNDQQSGFSWKWVIVAVVLIGVTAAWFLLPAKEWLDSFSSWIKELGPLGWLLFGLVYIVGTIVLAPGSVFSIAAGLTFGAWGYPLVVVSATIGAAIAFIIARHLARDRVRKKVDNSPKFAAIDNAVSEDGWKIVALMRLSPAVPFNLQNYFFGVTDVSFWHYVAATFVGILPGTALYVYLGAIGSAAGGDSGGPAKWVFFGVGLLATIVVVVLVTRKAKAKLDDYGVDDEKNEDSA</sequence>
<accession>A0A2Z2P120</accession>
<reference evidence="8 9" key="1">
    <citation type="submission" date="2016-12" db="EMBL/GenBank/DDBJ databases">
        <authorList>
            <person name="Song W.-J."/>
            <person name="Kurnit D.M."/>
        </authorList>
    </citation>
    <scope>NUCLEOTIDE SEQUENCE [LARGE SCALE GENOMIC DNA]</scope>
    <source>
        <strain evidence="8 9">IMCC3135</strain>
    </source>
</reference>
<gene>
    <name evidence="8" type="primary">ydjZ_1</name>
    <name evidence="8" type="ORF">IMCC3135_30260</name>
</gene>
<keyword evidence="5 6" id="KW-0472">Membrane</keyword>
<dbReference type="AlphaFoldDB" id="A0A2Z2P120"/>
<evidence type="ECO:0000256" key="6">
    <source>
        <dbReference type="RuleBase" id="RU366058"/>
    </source>
</evidence>
<evidence type="ECO:0000256" key="4">
    <source>
        <dbReference type="ARBA" id="ARBA00022989"/>
    </source>
</evidence>
<evidence type="ECO:0000256" key="5">
    <source>
        <dbReference type="ARBA" id="ARBA00023136"/>
    </source>
</evidence>
<dbReference type="PANTHER" id="PTHR12677:SF59">
    <property type="entry name" value="GOLGI APPARATUS MEMBRANE PROTEIN TVP38-RELATED"/>
    <property type="match status" value="1"/>
</dbReference>
<dbReference type="Proteomes" id="UP000250079">
    <property type="component" value="Chromosome"/>
</dbReference>
<feature type="transmembrane region" description="Helical" evidence="6">
    <location>
        <begin position="83"/>
        <end position="104"/>
    </location>
</feature>
<keyword evidence="2 6" id="KW-1003">Cell membrane</keyword>
<dbReference type="InterPro" id="IPR032816">
    <property type="entry name" value="VTT_dom"/>
</dbReference>
<dbReference type="RefSeq" id="WP_088920916.1">
    <property type="nucleotide sequence ID" value="NZ_CP018632.1"/>
</dbReference>
<dbReference type="Pfam" id="PF09335">
    <property type="entry name" value="VTT_dom"/>
    <property type="match status" value="1"/>
</dbReference>
<evidence type="ECO:0000313" key="8">
    <source>
        <dbReference type="EMBL" id="ASJ76101.1"/>
    </source>
</evidence>
<name>A0A2Z2P120_9GAMM</name>
<dbReference type="EMBL" id="CP018632">
    <property type="protein sequence ID" value="ASJ76101.1"/>
    <property type="molecule type" value="Genomic_DNA"/>
</dbReference>
<feature type="domain" description="VTT" evidence="7">
    <location>
        <begin position="69"/>
        <end position="185"/>
    </location>
</feature>
<feature type="transmembrane region" description="Helical" evidence="6">
    <location>
        <begin position="198"/>
        <end position="217"/>
    </location>
</feature>
<dbReference type="PANTHER" id="PTHR12677">
    <property type="entry name" value="GOLGI APPARATUS MEMBRANE PROTEIN TVP38-RELATED"/>
    <property type="match status" value="1"/>
</dbReference>
<feature type="transmembrane region" description="Helical" evidence="6">
    <location>
        <begin position="162"/>
        <end position="186"/>
    </location>
</feature>